<proteinExistence type="predicted"/>
<dbReference type="RefSeq" id="WP_184698628.1">
    <property type="nucleotide sequence ID" value="NZ_JACHJN010000016.1"/>
</dbReference>
<comment type="caution">
    <text evidence="2">The sequence shown here is derived from an EMBL/GenBank/DDBJ whole genome shotgun (WGS) entry which is preliminary data.</text>
</comment>
<evidence type="ECO:0000259" key="1">
    <source>
        <dbReference type="Pfam" id="PF14246"/>
    </source>
</evidence>
<dbReference type="Gene3D" id="1.10.357.10">
    <property type="entry name" value="Tetracycline Repressor, domain 2"/>
    <property type="match status" value="1"/>
</dbReference>
<keyword evidence="3" id="KW-1185">Reference proteome</keyword>
<dbReference type="AlphaFoldDB" id="A0A841CT05"/>
<sequence>MTHPATASAINAEARHIPPAAITAWQETGPLRVRRELAGYMAKAGDRGLLRIDNPERAAIHLMTLVSVVDPAYLGAVPAPDEITEIVTSSIHVFLHGYLG</sequence>
<dbReference type="Pfam" id="PF14246">
    <property type="entry name" value="TetR_C_7"/>
    <property type="match status" value="1"/>
</dbReference>
<organism evidence="2 3">
    <name type="scientific">Saccharothrix tamanrassetensis</name>
    <dbReference type="NCBI Taxonomy" id="1051531"/>
    <lineage>
        <taxon>Bacteria</taxon>
        <taxon>Bacillati</taxon>
        <taxon>Actinomycetota</taxon>
        <taxon>Actinomycetes</taxon>
        <taxon>Pseudonocardiales</taxon>
        <taxon>Pseudonocardiaceae</taxon>
        <taxon>Saccharothrix</taxon>
    </lineage>
</organism>
<reference evidence="2 3" key="1">
    <citation type="submission" date="2020-08" db="EMBL/GenBank/DDBJ databases">
        <title>Genomic Encyclopedia of Type Strains, Phase III (KMG-III): the genomes of soil and plant-associated and newly described type strains.</title>
        <authorList>
            <person name="Whitman W."/>
        </authorList>
    </citation>
    <scope>NUCLEOTIDE SEQUENCE [LARGE SCALE GENOMIC DNA]</scope>
    <source>
        <strain evidence="2 3">CECT 8640</strain>
    </source>
</reference>
<gene>
    <name evidence="2" type="ORF">FHS29_007053</name>
</gene>
<dbReference type="Proteomes" id="UP000547510">
    <property type="component" value="Unassembled WGS sequence"/>
</dbReference>
<name>A0A841CT05_9PSEU</name>
<protein>
    <recommendedName>
        <fullName evidence="1">Transcriptional regulator TetR C-terminal Proteobacteria type domain-containing protein</fullName>
    </recommendedName>
</protein>
<dbReference type="InterPro" id="IPR039536">
    <property type="entry name" value="TetR_C_Proteobacteria"/>
</dbReference>
<feature type="domain" description="Transcriptional regulator TetR C-terminal Proteobacteria type" evidence="1">
    <location>
        <begin position="12"/>
        <end position="98"/>
    </location>
</feature>
<evidence type="ECO:0000313" key="2">
    <source>
        <dbReference type="EMBL" id="MBB5960429.1"/>
    </source>
</evidence>
<evidence type="ECO:0000313" key="3">
    <source>
        <dbReference type="Proteomes" id="UP000547510"/>
    </source>
</evidence>
<dbReference type="EMBL" id="JACHJN010000016">
    <property type="protein sequence ID" value="MBB5960429.1"/>
    <property type="molecule type" value="Genomic_DNA"/>
</dbReference>
<accession>A0A841CT05</accession>